<protein>
    <recommendedName>
        <fullName evidence="1">Reverse transcriptase domain-containing protein</fullName>
    </recommendedName>
</protein>
<evidence type="ECO:0000313" key="2">
    <source>
        <dbReference type="EMBL" id="KAK8957829.1"/>
    </source>
</evidence>
<evidence type="ECO:0000259" key="1">
    <source>
        <dbReference type="PROSITE" id="PS50878"/>
    </source>
</evidence>
<name>A0AAP0C4Z6_9ASPA</name>
<feature type="domain" description="Reverse transcriptase" evidence="1">
    <location>
        <begin position="150"/>
        <end position="408"/>
    </location>
</feature>
<organism evidence="2 3">
    <name type="scientific">Platanthera zijinensis</name>
    <dbReference type="NCBI Taxonomy" id="2320716"/>
    <lineage>
        <taxon>Eukaryota</taxon>
        <taxon>Viridiplantae</taxon>
        <taxon>Streptophyta</taxon>
        <taxon>Embryophyta</taxon>
        <taxon>Tracheophyta</taxon>
        <taxon>Spermatophyta</taxon>
        <taxon>Magnoliopsida</taxon>
        <taxon>Liliopsida</taxon>
        <taxon>Asparagales</taxon>
        <taxon>Orchidaceae</taxon>
        <taxon>Orchidoideae</taxon>
        <taxon>Orchideae</taxon>
        <taxon>Orchidinae</taxon>
        <taxon>Platanthera</taxon>
    </lineage>
</organism>
<dbReference type="Proteomes" id="UP001418222">
    <property type="component" value="Unassembled WGS sequence"/>
</dbReference>
<dbReference type="InterPro" id="IPR000477">
    <property type="entry name" value="RT_dom"/>
</dbReference>
<dbReference type="Pfam" id="PF00078">
    <property type="entry name" value="RVT_1"/>
    <property type="match status" value="1"/>
</dbReference>
<sequence>MEHLVNLEDVKWRQRSRALWMREVDRNTAYFHARASSRRKKTIEGLHNDLVNWASSLAGLHSLVLSFFNDLFRSGTPNMEQLDTVFPHDLRVVSEGMNLELVKPYTALEVQDALFAMDTLKAPGPDGLPPSFFQRNWHIMGAKVTLLILNFLNDRIPCAAFSDTDVVLIPKCDHPLSLKQFRPISLCNVVYHIAAKCISIRLRPLMDSIIYPFQSAFIPGRLITDNILIAFEINHFLYAPGADGGLSIKLDMAKAFDRVEWPFLFEALGHLGFAAGFISLIKMCISSSLLSFLINGERVGVVRSGRGLRQGNPLFPYLFIMCSEFLSRMLARAELNGRISGIAVAPSAPKISHLLFADDTLIFCGANRSEVEAVSHILGTFAAASRLIINFSKSSVMISRSVYNGVASDIVNAFGIPRCDSHELYLGVPCGGSGLQALALLVQYILCPKDYCSGVSYFCGIWIECADLDGSLASTALLFSGGGALAGGADP</sequence>
<proteinExistence type="predicted"/>
<dbReference type="CDD" id="cd01650">
    <property type="entry name" value="RT_nLTR_like"/>
    <property type="match status" value="1"/>
</dbReference>
<dbReference type="PANTHER" id="PTHR46890:SF48">
    <property type="entry name" value="RNA-DIRECTED DNA POLYMERASE"/>
    <property type="match status" value="1"/>
</dbReference>
<dbReference type="AlphaFoldDB" id="A0AAP0C4Z6"/>
<dbReference type="InterPro" id="IPR052343">
    <property type="entry name" value="Retrotransposon-Effector_Assoc"/>
</dbReference>
<keyword evidence="3" id="KW-1185">Reference proteome</keyword>
<comment type="caution">
    <text evidence="2">The sequence shown here is derived from an EMBL/GenBank/DDBJ whole genome shotgun (WGS) entry which is preliminary data.</text>
</comment>
<dbReference type="SUPFAM" id="SSF56672">
    <property type="entry name" value="DNA/RNA polymerases"/>
    <property type="match status" value="1"/>
</dbReference>
<accession>A0AAP0C4Z6</accession>
<evidence type="ECO:0000313" key="3">
    <source>
        <dbReference type="Proteomes" id="UP001418222"/>
    </source>
</evidence>
<dbReference type="InterPro" id="IPR043502">
    <property type="entry name" value="DNA/RNA_pol_sf"/>
</dbReference>
<gene>
    <name evidence="2" type="ORF">KSP39_PZI000633</name>
</gene>
<reference evidence="2 3" key="1">
    <citation type="journal article" date="2022" name="Nat. Plants">
        <title>Genomes of leafy and leafless Platanthera orchids illuminate the evolution of mycoheterotrophy.</title>
        <authorList>
            <person name="Li M.H."/>
            <person name="Liu K.W."/>
            <person name="Li Z."/>
            <person name="Lu H.C."/>
            <person name="Ye Q.L."/>
            <person name="Zhang D."/>
            <person name="Wang J.Y."/>
            <person name="Li Y.F."/>
            <person name="Zhong Z.M."/>
            <person name="Liu X."/>
            <person name="Yu X."/>
            <person name="Liu D.K."/>
            <person name="Tu X.D."/>
            <person name="Liu B."/>
            <person name="Hao Y."/>
            <person name="Liao X.Y."/>
            <person name="Jiang Y.T."/>
            <person name="Sun W.H."/>
            <person name="Chen J."/>
            <person name="Chen Y.Q."/>
            <person name="Ai Y."/>
            <person name="Zhai J.W."/>
            <person name="Wu S.S."/>
            <person name="Zhou Z."/>
            <person name="Hsiao Y.Y."/>
            <person name="Wu W.L."/>
            <person name="Chen Y.Y."/>
            <person name="Lin Y.F."/>
            <person name="Hsu J.L."/>
            <person name="Li C.Y."/>
            <person name="Wang Z.W."/>
            <person name="Zhao X."/>
            <person name="Zhong W.Y."/>
            <person name="Ma X.K."/>
            <person name="Ma L."/>
            <person name="Huang J."/>
            <person name="Chen G.Z."/>
            <person name="Huang M.Z."/>
            <person name="Huang L."/>
            <person name="Peng D.H."/>
            <person name="Luo Y.B."/>
            <person name="Zou S.Q."/>
            <person name="Chen S.P."/>
            <person name="Lan S."/>
            <person name="Tsai W.C."/>
            <person name="Van de Peer Y."/>
            <person name="Liu Z.J."/>
        </authorList>
    </citation>
    <scope>NUCLEOTIDE SEQUENCE [LARGE SCALE GENOMIC DNA]</scope>
    <source>
        <strain evidence="2">Lor287</strain>
    </source>
</reference>
<dbReference type="PROSITE" id="PS50878">
    <property type="entry name" value="RT_POL"/>
    <property type="match status" value="1"/>
</dbReference>
<dbReference type="EMBL" id="JBBWWQ010000001">
    <property type="protein sequence ID" value="KAK8957829.1"/>
    <property type="molecule type" value="Genomic_DNA"/>
</dbReference>
<dbReference type="PANTHER" id="PTHR46890">
    <property type="entry name" value="NON-LTR RETROLELEMENT REVERSE TRANSCRIPTASE-LIKE PROTEIN-RELATED"/>
    <property type="match status" value="1"/>
</dbReference>